<dbReference type="VEuPathDB" id="VectorBase:CSON006997"/>
<evidence type="ECO:0000313" key="12">
    <source>
        <dbReference type="EMBL" id="SSX33830.1"/>
    </source>
</evidence>
<keyword evidence="8 10" id="KW-0675">Receptor</keyword>
<evidence type="ECO:0000256" key="5">
    <source>
        <dbReference type="ARBA" id="ARBA00022725"/>
    </source>
</evidence>
<dbReference type="PANTHER" id="PTHR21137">
    <property type="entry name" value="ODORANT RECEPTOR"/>
    <property type="match status" value="1"/>
</dbReference>
<dbReference type="EMBL" id="UFQS01002639">
    <property type="protein sequence ID" value="SSX14420.1"/>
    <property type="molecule type" value="Genomic_DNA"/>
</dbReference>
<name>A0A336MUP1_CULSO</name>
<keyword evidence="5 10" id="KW-0552">Olfaction</keyword>
<keyword evidence="9 10" id="KW-0807">Transducer</keyword>
<comment type="similarity">
    <text evidence="10">Belongs to the insect chemoreceptor superfamily. Heteromeric odorant receptor channel (TC 1.A.69) family.</text>
</comment>
<proteinExistence type="inferred from homology"/>
<evidence type="ECO:0000256" key="7">
    <source>
        <dbReference type="ARBA" id="ARBA00023136"/>
    </source>
</evidence>
<keyword evidence="6 10" id="KW-1133">Transmembrane helix</keyword>
<evidence type="ECO:0000256" key="1">
    <source>
        <dbReference type="ARBA" id="ARBA00004651"/>
    </source>
</evidence>
<evidence type="ECO:0000256" key="6">
    <source>
        <dbReference type="ARBA" id="ARBA00022989"/>
    </source>
</evidence>
<feature type="transmembrane region" description="Helical" evidence="10">
    <location>
        <begin position="179"/>
        <end position="209"/>
    </location>
</feature>
<evidence type="ECO:0000256" key="10">
    <source>
        <dbReference type="RuleBase" id="RU351113"/>
    </source>
</evidence>
<evidence type="ECO:0000256" key="4">
    <source>
        <dbReference type="ARBA" id="ARBA00022692"/>
    </source>
</evidence>
<evidence type="ECO:0000256" key="2">
    <source>
        <dbReference type="ARBA" id="ARBA00022475"/>
    </source>
</evidence>
<accession>A0A336MUP1</accession>
<evidence type="ECO:0000256" key="9">
    <source>
        <dbReference type="ARBA" id="ARBA00023224"/>
    </source>
</evidence>
<feature type="transmembrane region" description="Helical" evidence="10">
    <location>
        <begin position="127"/>
        <end position="150"/>
    </location>
</feature>
<dbReference type="GO" id="GO:0005886">
    <property type="term" value="C:plasma membrane"/>
    <property type="evidence" value="ECO:0007669"/>
    <property type="project" value="UniProtKB-SubCell"/>
</dbReference>
<dbReference type="AlphaFoldDB" id="A0A336MUP1"/>
<gene>
    <name evidence="12" type="primary">CSON006997</name>
</gene>
<evidence type="ECO:0000256" key="8">
    <source>
        <dbReference type="ARBA" id="ARBA00023170"/>
    </source>
</evidence>
<sequence length="396" mass="45866">MTLVAQSYHDFKRMIMERQLRVLGLDIFDPNHRMNLIFIGMSINILTYLSITAIDVSWLFWGDLQRICACVVTNPYPIVSLIRMFGYHRNRKLFRELLENSIGAHTENYKDEERDVFQKYGRWLKKFGIYNTIFFSVCGTIGIATPFLLYKVTGEKTLPYGFVIPGISDTENPGYVLNYIFHIFECACVCLGYLGPFHTFTFFVVIACFRIEAIIIKLRRLDNNLRAIGESSITTVNHNNNKSNENEENLIEIVKSHQEFLLFISDLEEIFSMQSFYDLIGISFELVVTLYVCSWEFWLTGYLLLATVTVLLFSSSMLGMIIEVKADKLFDTIYDLSWHLLKPDERRIVVLLLCAAKNTQLLTCGGHFPLNLDTFARAYKSAYSLLMFLLNTHKEM</sequence>
<dbReference type="GO" id="GO:0007165">
    <property type="term" value="P:signal transduction"/>
    <property type="evidence" value="ECO:0007669"/>
    <property type="project" value="UniProtKB-KW"/>
</dbReference>
<organism evidence="12">
    <name type="scientific">Culicoides sonorensis</name>
    <name type="common">Biting midge</name>
    <dbReference type="NCBI Taxonomy" id="179676"/>
    <lineage>
        <taxon>Eukaryota</taxon>
        <taxon>Metazoa</taxon>
        <taxon>Ecdysozoa</taxon>
        <taxon>Arthropoda</taxon>
        <taxon>Hexapoda</taxon>
        <taxon>Insecta</taxon>
        <taxon>Pterygota</taxon>
        <taxon>Neoptera</taxon>
        <taxon>Endopterygota</taxon>
        <taxon>Diptera</taxon>
        <taxon>Nematocera</taxon>
        <taxon>Chironomoidea</taxon>
        <taxon>Ceratopogonidae</taxon>
        <taxon>Ceratopogoninae</taxon>
        <taxon>Culicoides</taxon>
        <taxon>Monoculicoides</taxon>
    </lineage>
</organism>
<dbReference type="EMBL" id="UFQT01002639">
    <property type="protein sequence ID" value="SSX33830.1"/>
    <property type="molecule type" value="Genomic_DNA"/>
</dbReference>
<protein>
    <recommendedName>
        <fullName evidence="10">Odorant receptor</fullName>
    </recommendedName>
</protein>
<reference evidence="11" key="1">
    <citation type="submission" date="2018-04" db="EMBL/GenBank/DDBJ databases">
        <authorList>
            <person name="Go L.Y."/>
            <person name="Mitchell J.A."/>
        </authorList>
    </citation>
    <scope>NUCLEOTIDE SEQUENCE</scope>
    <source>
        <tissue evidence="11">Whole organism</tissue>
    </source>
</reference>
<feature type="transmembrane region" description="Helical" evidence="10">
    <location>
        <begin position="276"/>
        <end position="297"/>
    </location>
</feature>
<keyword evidence="3 10" id="KW-0716">Sensory transduction</keyword>
<keyword evidence="4 10" id="KW-0812">Transmembrane</keyword>
<evidence type="ECO:0000256" key="3">
    <source>
        <dbReference type="ARBA" id="ARBA00022606"/>
    </source>
</evidence>
<dbReference type="PANTHER" id="PTHR21137:SF35">
    <property type="entry name" value="ODORANT RECEPTOR 19A-RELATED"/>
    <property type="match status" value="1"/>
</dbReference>
<reference evidence="12" key="2">
    <citation type="submission" date="2018-07" db="EMBL/GenBank/DDBJ databases">
        <authorList>
            <person name="Quirk P.G."/>
            <person name="Krulwich T.A."/>
        </authorList>
    </citation>
    <scope>NUCLEOTIDE SEQUENCE</scope>
</reference>
<feature type="transmembrane region" description="Helical" evidence="10">
    <location>
        <begin position="303"/>
        <end position="322"/>
    </location>
</feature>
<dbReference type="GO" id="GO:0004984">
    <property type="term" value="F:olfactory receptor activity"/>
    <property type="evidence" value="ECO:0007669"/>
    <property type="project" value="InterPro"/>
</dbReference>
<comment type="subcellular location">
    <subcellularLocation>
        <location evidence="1 10">Cell membrane</location>
        <topology evidence="1 10">Multi-pass membrane protein</topology>
    </subcellularLocation>
</comment>
<dbReference type="GO" id="GO:0005549">
    <property type="term" value="F:odorant binding"/>
    <property type="evidence" value="ECO:0007669"/>
    <property type="project" value="InterPro"/>
</dbReference>
<dbReference type="Pfam" id="PF02949">
    <property type="entry name" value="7tm_6"/>
    <property type="match status" value="1"/>
</dbReference>
<dbReference type="OMA" id="HIFECAC"/>
<keyword evidence="7 10" id="KW-0472">Membrane</keyword>
<evidence type="ECO:0000313" key="11">
    <source>
        <dbReference type="EMBL" id="SSX14420.1"/>
    </source>
</evidence>
<dbReference type="InterPro" id="IPR004117">
    <property type="entry name" value="7tm6_olfct_rcpt"/>
</dbReference>
<keyword evidence="2" id="KW-1003">Cell membrane</keyword>
<feature type="transmembrane region" description="Helical" evidence="10">
    <location>
        <begin position="36"/>
        <end position="58"/>
    </location>
</feature>
<comment type="caution">
    <text evidence="10">Lacks conserved residue(s) required for the propagation of feature annotation.</text>
</comment>